<keyword evidence="1" id="KW-0614">Plasmid</keyword>
<dbReference type="GeneID" id="40106951"/>
<evidence type="ECO:0000313" key="2">
    <source>
        <dbReference type="Proteomes" id="UP000298049"/>
    </source>
</evidence>
<reference evidence="1 2" key="1">
    <citation type="submission" date="2018-07" db="EMBL/GenBank/DDBJ databases">
        <title>Marsedoiliclastica nanhaica gen. nov. sp. nov., a novel marine hydrocarbonoclastic bacterium isolated from an in-situ enriched hydrocarbon-degrading consortium in deep-sea sediment.</title>
        <authorList>
            <person name="Dong C."/>
            <person name="Ma T."/>
            <person name="Liu R."/>
            <person name="Shao Z."/>
        </authorList>
    </citation>
    <scope>NUCLEOTIDE SEQUENCE [LARGE SCALE GENOMIC DNA]</scope>
    <source>
        <strain evidence="2">soil36-7</strain>
        <plasmid evidence="1 2">psoil36-7</plasmid>
    </source>
</reference>
<geneLocation type="plasmid" evidence="1 2">
    <name>psoil36-7</name>
</geneLocation>
<organism evidence="1 2">
    <name type="scientific">Hydrocarboniclastica marina</name>
    <dbReference type="NCBI Taxonomy" id="2259620"/>
    <lineage>
        <taxon>Bacteria</taxon>
        <taxon>Pseudomonadati</taxon>
        <taxon>Pseudomonadota</taxon>
        <taxon>Gammaproteobacteria</taxon>
        <taxon>Alteromonadales</taxon>
        <taxon>Alteromonadaceae</taxon>
        <taxon>Hydrocarboniclastica</taxon>
    </lineage>
</organism>
<accession>A0A4P7XMD9</accession>
<sequence>MNSFDLLEIELVALDLDKLELDCNGISDLISIQLEEQGIQHQRMCGLATHNRTGKRVFPHCWILLTSGHVVDVRLRKWLGEGNDIPHGVFRPTRSSMLYQGAADPRERLSQEEIDELAGIGSEFEGIQI</sequence>
<gene>
    <name evidence="1" type="ORF">soil367_18755</name>
</gene>
<evidence type="ECO:0000313" key="1">
    <source>
        <dbReference type="EMBL" id="QCF28113.1"/>
    </source>
</evidence>
<name>A0A4P7XMD9_9ALTE</name>
<dbReference type="RefSeq" id="WP_136550786.1">
    <property type="nucleotide sequence ID" value="NZ_CP031094.1"/>
</dbReference>
<dbReference type="KEGG" id="hmi:soil367_18755"/>
<dbReference type="Proteomes" id="UP000298049">
    <property type="component" value="Plasmid psoil36-7"/>
</dbReference>
<dbReference type="AlphaFoldDB" id="A0A4P7XMD9"/>
<dbReference type="OrthoDB" id="489896at2"/>
<keyword evidence="2" id="KW-1185">Reference proteome</keyword>
<protein>
    <submittedName>
        <fullName evidence="1">Uncharacterized protein</fullName>
    </submittedName>
</protein>
<proteinExistence type="predicted"/>
<dbReference type="EMBL" id="CP031094">
    <property type="protein sequence ID" value="QCF28113.1"/>
    <property type="molecule type" value="Genomic_DNA"/>
</dbReference>